<sequence>MRVVATPKGLKNLFILASLQGVKTGTIKAYYSGTIRRHETALTKSELLTYIEAFFAMSVVGYPDFATVIDPMESVDNATNCFEDMAANGQIRLMPQNGLYVIEGLYQNNFYLATESNVAATGVILWGVDGFGATCDSYLHKPIPFDGIDYKSWVAQFPNHGVAGNDVVLSLAAADAIKPLIDGWSPKLADMVADFRSFLPSKNF</sequence>
<name>A0A0A0YXF4_9CAUD</name>
<dbReference type="Pfam" id="PF23934">
    <property type="entry name" value="DUF7270"/>
    <property type="match status" value="1"/>
</dbReference>
<gene>
    <name evidence="2" type="ORF">NW77_070</name>
</gene>
<evidence type="ECO:0000313" key="2">
    <source>
        <dbReference type="EMBL" id="AIX13078.1"/>
    </source>
</evidence>
<organism evidence="2 3">
    <name type="scientific">Erwinia phage phiEa2809</name>
    <dbReference type="NCBI Taxonomy" id="1564096"/>
    <lineage>
        <taxon>Viruses</taxon>
        <taxon>Duplodnaviria</taxon>
        <taxon>Heunggongvirae</taxon>
        <taxon>Uroviricota</taxon>
        <taxon>Caudoviricetes</taxon>
        <taxon>Pantevenvirales</taxon>
        <taxon>Ackermannviridae</taxon>
        <taxon>Nezavisimistyvirus</taxon>
        <taxon>Nezavisimistyvirus Ea2809</taxon>
    </lineage>
</organism>
<evidence type="ECO:0000313" key="3">
    <source>
        <dbReference type="Proteomes" id="UP000030322"/>
    </source>
</evidence>
<feature type="domain" description="DUF7270" evidence="1">
    <location>
        <begin position="1"/>
        <end position="203"/>
    </location>
</feature>
<dbReference type="EMBL" id="KP037007">
    <property type="protein sequence ID" value="AIX13078.1"/>
    <property type="molecule type" value="Genomic_DNA"/>
</dbReference>
<accession>A0A0A0YXF4</accession>
<keyword evidence="3" id="KW-1185">Reference proteome</keyword>
<dbReference type="GeneID" id="24623197"/>
<reference evidence="2 3" key="1">
    <citation type="submission" date="2014-10" db="EMBL/GenBank/DDBJ databases">
        <title>Characterization of a new ViI-like Erwinia amylovora bacteriophage.</title>
        <authorList>
            <person name="Lagonenko A.L."/>
            <person name="Valentovich L.N."/>
        </authorList>
    </citation>
    <scope>NUCLEOTIDE SEQUENCE [LARGE SCALE GENOMIC DNA]</scope>
</reference>
<proteinExistence type="predicted"/>
<dbReference type="KEGG" id="vg:24623197"/>
<evidence type="ECO:0000259" key="1">
    <source>
        <dbReference type="Pfam" id="PF23934"/>
    </source>
</evidence>
<dbReference type="RefSeq" id="YP_009147582.1">
    <property type="nucleotide sequence ID" value="NC_027340.1"/>
</dbReference>
<protein>
    <recommendedName>
        <fullName evidence="1">DUF7270 domain-containing protein</fullName>
    </recommendedName>
</protein>
<dbReference type="InterPro" id="IPR055694">
    <property type="entry name" value="DUF7270"/>
</dbReference>
<dbReference type="OrthoDB" id="8068at10239"/>
<dbReference type="Proteomes" id="UP000030322">
    <property type="component" value="Segment"/>
</dbReference>